<dbReference type="FunFam" id="3.40.50.970:FF:000129">
    <property type="entry name" value="Transketolase"/>
    <property type="match status" value="1"/>
</dbReference>
<dbReference type="SMART" id="SM00861">
    <property type="entry name" value="Transket_pyr"/>
    <property type="match status" value="1"/>
</dbReference>
<proteinExistence type="inferred from homology"/>
<reference evidence="5 6" key="1">
    <citation type="submission" date="2018-06" db="EMBL/GenBank/DDBJ databases">
        <title>Phytoactinopolyspora halophila sp. nov., a novel halophilic actinomycete isolated from a saline soil in China.</title>
        <authorList>
            <person name="Tang S.-K."/>
        </authorList>
    </citation>
    <scope>NUCLEOTIDE SEQUENCE [LARGE SCALE GENOMIC DNA]</scope>
    <source>
        <strain evidence="5 6">YIM 96934</strain>
    </source>
</reference>
<evidence type="ECO:0000313" key="6">
    <source>
        <dbReference type="Proteomes" id="UP000250462"/>
    </source>
</evidence>
<evidence type="ECO:0000256" key="2">
    <source>
        <dbReference type="ARBA" id="ARBA00007131"/>
    </source>
</evidence>
<dbReference type="InterPro" id="IPR033248">
    <property type="entry name" value="Transketolase_C"/>
</dbReference>
<dbReference type="Proteomes" id="UP000250462">
    <property type="component" value="Unassembled WGS sequence"/>
</dbReference>
<evidence type="ECO:0000256" key="3">
    <source>
        <dbReference type="ARBA" id="ARBA00023052"/>
    </source>
</evidence>
<dbReference type="Pfam" id="PF02779">
    <property type="entry name" value="Transket_pyr"/>
    <property type="match status" value="1"/>
</dbReference>
<dbReference type="OrthoDB" id="8732661at2"/>
<name>A0A329QYY2_9ACTN</name>
<keyword evidence="3" id="KW-0786">Thiamine pyrophosphate</keyword>
<dbReference type="RefSeq" id="WP_112257246.1">
    <property type="nucleotide sequence ID" value="NZ_QMIG01000003.1"/>
</dbReference>
<dbReference type="Gene3D" id="3.40.50.920">
    <property type="match status" value="1"/>
</dbReference>
<dbReference type="Pfam" id="PF02780">
    <property type="entry name" value="Transketolase_C"/>
    <property type="match status" value="1"/>
</dbReference>
<dbReference type="InterPro" id="IPR051157">
    <property type="entry name" value="PDH/Transketolase"/>
</dbReference>
<sequence>MRNPPYPTVLKPYGQALVKLAQERSEILCLTGDLTRQCEIDLFQEALPERFIHAGMAEANMVGMAGGLARRGYLPFVHTFGVFATRRPLDQIINAVAYPSLPVRLVGFMPGISSPGGPSHQAIDDVALMRAVPNMTVVDVADAVEIERALPAITHVPGPVYLRLKRGEIPVIFDDDHEFSLHSAQVIEDGDDIALIASGMMLSAALAAAAELRDAGIGTKVLNVPVVKPLDEETVLEAASGVRAVVTAENHTVIGGLGSAVAETLAGAGLGRPLRRLGLQDTFAEGAKSAPSLFRRYGLGTQDLIDTAWTLLGAPGTAPRAAPAPSTPGEYAPV</sequence>
<dbReference type="CDD" id="cd07033">
    <property type="entry name" value="TPP_PYR_DXS_TK_like"/>
    <property type="match status" value="1"/>
</dbReference>
<dbReference type="AlphaFoldDB" id="A0A329QYY2"/>
<dbReference type="PANTHER" id="PTHR43825">
    <property type="entry name" value="PYRUVATE DEHYDROGENASE E1 COMPONENT"/>
    <property type="match status" value="1"/>
</dbReference>
<keyword evidence="6" id="KW-1185">Reference proteome</keyword>
<protein>
    <submittedName>
        <fullName evidence="5">Transketolase</fullName>
    </submittedName>
</protein>
<dbReference type="InterPro" id="IPR009014">
    <property type="entry name" value="Transketo_C/PFOR_II"/>
</dbReference>
<dbReference type="InterPro" id="IPR029061">
    <property type="entry name" value="THDP-binding"/>
</dbReference>
<accession>A0A329QYY2</accession>
<dbReference type="Gene3D" id="3.40.50.970">
    <property type="match status" value="1"/>
</dbReference>
<comment type="similarity">
    <text evidence="2">Belongs to the transketolase family.</text>
</comment>
<evidence type="ECO:0000259" key="4">
    <source>
        <dbReference type="SMART" id="SM00861"/>
    </source>
</evidence>
<organism evidence="5 6">
    <name type="scientific">Phytoactinopolyspora halophila</name>
    <dbReference type="NCBI Taxonomy" id="1981511"/>
    <lineage>
        <taxon>Bacteria</taxon>
        <taxon>Bacillati</taxon>
        <taxon>Actinomycetota</taxon>
        <taxon>Actinomycetes</taxon>
        <taxon>Jiangellales</taxon>
        <taxon>Jiangellaceae</taxon>
        <taxon>Phytoactinopolyspora</taxon>
    </lineage>
</organism>
<comment type="cofactor">
    <cofactor evidence="1">
        <name>thiamine diphosphate</name>
        <dbReference type="ChEBI" id="CHEBI:58937"/>
    </cofactor>
</comment>
<dbReference type="PANTHER" id="PTHR43825:SF1">
    <property type="entry name" value="TRANSKETOLASE-LIKE PYRIMIDINE-BINDING DOMAIN-CONTAINING PROTEIN"/>
    <property type="match status" value="1"/>
</dbReference>
<dbReference type="EMBL" id="QMIG01000003">
    <property type="protein sequence ID" value="RAW17427.1"/>
    <property type="molecule type" value="Genomic_DNA"/>
</dbReference>
<feature type="domain" description="Transketolase-like pyrimidine-binding" evidence="4">
    <location>
        <begin position="7"/>
        <end position="171"/>
    </location>
</feature>
<gene>
    <name evidence="5" type="ORF">DPM12_05240</name>
</gene>
<dbReference type="InterPro" id="IPR005475">
    <property type="entry name" value="Transketolase-like_Pyr-bd"/>
</dbReference>
<evidence type="ECO:0000256" key="1">
    <source>
        <dbReference type="ARBA" id="ARBA00001964"/>
    </source>
</evidence>
<dbReference type="SUPFAM" id="SSF52922">
    <property type="entry name" value="TK C-terminal domain-like"/>
    <property type="match status" value="1"/>
</dbReference>
<comment type="caution">
    <text evidence="5">The sequence shown here is derived from an EMBL/GenBank/DDBJ whole genome shotgun (WGS) entry which is preliminary data.</text>
</comment>
<dbReference type="SUPFAM" id="SSF52518">
    <property type="entry name" value="Thiamin diphosphate-binding fold (THDP-binding)"/>
    <property type="match status" value="1"/>
</dbReference>
<dbReference type="GO" id="GO:0000287">
    <property type="term" value="F:magnesium ion binding"/>
    <property type="evidence" value="ECO:0007669"/>
    <property type="project" value="UniProtKB-ARBA"/>
</dbReference>
<evidence type="ECO:0000313" key="5">
    <source>
        <dbReference type="EMBL" id="RAW17427.1"/>
    </source>
</evidence>